<evidence type="ECO:0000256" key="2">
    <source>
        <dbReference type="ARBA" id="ARBA00004286"/>
    </source>
</evidence>
<dbReference type="FunFam" id="1.10.20.10:FF:000043">
    <property type="entry name" value="Histone H2B"/>
    <property type="match status" value="1"/>
</dbReference>
<evidence type="ECO:0000259" key="10">
    <source>
        <dbReference type="Pfam" id="PF00125"/>
    </source>
</evidence>
<evidence type="ECO:0000256" key="8">
    <source>
        <dbReference type="RuleBase" id="RU000451"/>
    </source>
</evidence>
<dbReference type="PANTHER" id="PTHR23428">
    <property type="entry name" value="HISTONE H2B"/>
    <property type="match status" value="1"/>
</dbReference>
<dbReference type="InterPro" id="IPR046341">
    <property type="entry name" value="SET_dom_sf"/>
</dbReference>
<feature type="compositionally biased region" description="Acidic residues" evidence="9">
    <location>
        <begin position="146"/>
        <end position="187"/>
    </location>
</feature>
<keyword evidence="4 8" id="KW-0158">Chromosome</keyword>
<gene>
    <name evidence="11" type="ORF">AK812_SmicGene13018</name>
</gene>
<protein>
    <recommendedName>
        <fullName evidence="8">Histone H2B</fullName>
    </recommendedName>
</protein>
<reference evidence="11 12" key="1">
    <citation type="submission" date="2016-02" db="EMBL/GenBank/DDBJ databases">
        <title>Genome analysis of coral dinoflagellate symbionts highlights evolutionary adaptations to a symbiotic lifestyle.</title>
        <authorList>
            <person name="Aranda M."/>
            <person name="Li Y."/>
            <person name="Liew Y.J."/>
            <person name="Baumgarten S."/>
            <person name="Simakov O."/>
            <person name="Wilson M."/>
            <person name="Piel J."/>
            <person name="Ashoor H."/>
            <person name="Bougouffa S."/>
            <person name="Bajic V.B."/>
            <person name="Ryu T."/>
            <person name="Ravasi T."/>
            <person name="Bayer T."/>
            <person name="Micklem G."/>
            <person name="Kim H."/>
            <person name="Bhak J."/>
            <person name="Lajeunesse T.C."/>
            <person name="Voolstra C.R."/>
        </authorList>
    </citation>
    <scope>NUCLEOTIDE SEQUENCE [LARGE SCALE GENOMIC DNA]</scope>
    <source>
        <strain evidence="11 12">CCMP2467</strain>
    </source>
</reference>
<evidence type="ECO:0000256" key="1">
    <source>
        <dbReference type="ARBA" id="ARBA00004123"/>
    </source>
</evidence>
<dbReference type="PRINTS" id="PR00621">
    <property type="entry name" value="HISTONEH2B"/>
</dbReference>
<feature type="region of interest" description="Disordered" evidence="9">
    <location>
        <begin position="134"/>
        <end position="283"/>
    </location>
</feature>
<comment type="caution">
    <text evidence="11">The sequence shown here is derived from an EMBL/GenBank/DDBJ whole genome shotgun (WGS) entry which is preliminary data.</text>
</comment>
<keyword evidence="6 8" id="KW-0539">Nucleus</keyword>
<feature type="compositionally biased region" description="Basic residues" evidence="9">
    <location>
        <begin position="241"/>
        <end position="275"/>
    </location>
</feature>
<dbReference type="PROSITE" id="PS00357">
    <property type="entry name" value="HISTONE_H2B"/>
    <property type="match status" value="1"/>
</dbReference>
<evidence type="ECO:0000313" key="11">
    <source>
        <dbReference type="EMBL" id="OLQ04003.1"/>
    </source>
</evidence>
<dbReference type="OrthoDB" id="341421at2759"/>
<dbReference type="GO" id="GO:0046982">
    <property type="term" value="F:protein heterodimerization activity"/>
    <property type="evidence" value="ECO:0007669"/>
    <property type="project" value="InterPro"/>
</dbReference>
<comment type="subunit">
    <text evidence="8">The nucleosome is a histone octamer containing two molecules each of H2A, H2B, H3 and H4 assembled in one H3-H4 heterotetramer and two H2A-H2B heterodimers. The octamer wraps approximately 147 bp of DNA.</text>
</comment>
<feature type="region of interest" description="Disordered" evidence="9">
    <location>
        <begin position="388"/>
        <end position="441"/>
    </location>
</feature>
<keyword evidence="7 8" id="KW-0544">Nucleosome core</keyword>
<comment type="similarity">
    <text evidence="3 8">Belongs to the histone H2B family.</text>
</comment>
<evidence type="ECO:0000256" key="3">
    <source>
        <dbReference type="ARBA" id="ARBA00006846"/>
    </source>
</evidence>
<dbReference type="InterPro" id="IPR055333">
    <property type="entry name" value="HISTONE_H2B_site"/>
</dbReference>
<dbReference type="SUPFAM" id="SSF47113">
    <property type="entry name" value="Histone-fold"/>
    <property type="match status" value="1"/>
</dbReference>
<evidence type="ECO:0000256" key="4">
    <source>
        <dbReference type="ARBA" id="ARBA00022454"/>
    </source>
</evidence>
<dbReference type="GO" id="GO:0005634">
    <property type="term" value="C:nucleus"/>
    <property type="evidence" value="ECO:0007669"/>
    <property type="project" value="UniProtKB-SubCell"/>
</dbReference>
<proteinExistence type="inferred from homology"/>
<dbReference type="Gene3D" id="3.90.1410.10">
    <property type="entry name" value="set domain protein methyltransferase, domain 1"/>
    <property type="match status" value="1"/>
</dbReference>
<dbReference type="Pfam" id="PF00125">
    <property type="entry name" value="Histone"/>
    <property type="match status" value="1"/>
</dbReference>
<evidence type="ECO:0000313" key="12">
    <source>
        <dbReference type="Proteomes" id="UP000186817"/>
    </source>
</evidence>
<keyword evidence="5 8" id="KW-0238">DNA-binding</keyword>
<dbReference type="Proteomes" id="UP000186817">
    <property type="component" value="Unassembled WGS sequence"/>
</dbReference>
<organism evidence="11 12">
    <name type="scientific">Symbiodinium microadriaticum</name>
    <name type="common">Dinoflagellate</name>
    <name type="synonym">Zooxanthella microadriatica</name>
    <dbReference type="NCBI Taxonomy" id="2951"/>
    <lineage>
        <taxon>Eukaryota</taxon>
        <taxon>Sar</taxon>
        <taxon>Alveolata</taxon>
        <taxon>Dinophyceae</taxon>
        <taxon>Suessiales</taxon>
        <taxon>Symbiodiniaceae</taxon>
        <taxon>Symbiodinium</taxon>
    </lineage>
</organism>
<feature type="domain" description="Core Histone H2A/H2B/H3" evidence="10">
    <location>
        <begin position="287"/>
        <end position="365"/>
    </location>
</feature>
<dbReference type="Gene3D" id="1.10.20.10">
    <property type="entry name" value="Histone, subunit A"/>
    <property type="match status" value="1"/>
</dbReference>
<feature type="region of interest" description="Disordered" evidence="9">
    <location>
        <begin position="1122"/>
        <end position="1182"/>
    </location>
</feature>
<dbReference type="InterPro" id="IPR009072">
    <property type="entry name" value="Histone-fold"/>
</dbReference>
<evidence type="ECO:0000256" key="7">
    <source>
        <dbReference type="ARBA" id="ARBA00023269"/>
    </source>
</evidence>
<dbReference type="InterPro" id="IPR007125">
    <property type="entry name" value="H2A/H2B/H3"/>
</dbReference>
<dbReference type="GO" id="GO:0000786">
    <property type="term" value="C:nucleosome"/>
    <property type="evidence" value="ECO:0007669"/>
    <property type="project" value="UniProtKB-KW"/>
</dbReference>
<keyword evidence="12" id="KW-1185">Reference proteome</keyword>
<dbReference type="InterPro" id="IPR000558">
    <property type="entry name" value="Histone_H2B"/>
</dbReference>
<dbReference type="SMART" id="SM00427">
    <property type="entry name" value="H2B"/>
    <property type="match status" value="1"/>
</dbReference>
<evidence type="ECO:0000256" key="5">
    <source>
        <dbReference type="ARBA" id="ARBA00023125"/>
    </source>
</evidence>
<dbReference type="GO" id="GO:0030527">
    <property type="term" value="F:structural constituent of chromatin"/>
    <property type="evidence" value="ECO:0007669"/>
    <property type="project" value="InterPro"/>
</dbReference>
<feature type="compositionally biased region" description="Basic and acidic residues" evidence="9">
    <location>
        <begin position="203"/>
        <end position="219"/>
    </location>
</feature>
<accession>A0A1Q9E9A4</accession>
<dbReference type="CDD" id="cd10527">
    <property type="entry name" value="SET_LSMT"/>
    <property type="match status" value="1"/>
</dbReference>
<evidence type="ECO:0000256" key="9">
    <source>
        <dbReference type="SAM" id="MobiDB-lite"/>
    </source>
</evidence>
<evidence type="ECO:0000256" key="6">
    <source>
        <dbReference type="ARBA" id="ARBA00023242"/>
    </source>
</evidence>
<name>A0A1Q9E9A4_SYMMI</name>
<sequence>MLSVSAWLSYVGAEGRLSATERWEKLWSRTKATACVLVMTDLELCFWPPQCGSEEEARHSLSQLSHCVRRRAVLAARKALRPQLAEAASACDLSGIARAEAVKVDGAKRFECFSMCSEADVPRAAMAEEQIDAASVEPADRREQEQEQEQEQQEQEQEQQEQEQEQAEQEEQEEQEQEEQEEQEQEQEQAKPVKLPKQPSGKKGQEGGKSDGSKKDEGGKPGTKSPVPDKAAVGKDDKKPDKKKTKNKMSKPRARKAKKGKIGGKSRRMTKKKAKATPAGEPGEGELIVKKRKRKHKGMPTYSSFIYKVLKQVHPELGISKRGMNIMNSFMSDIFDRIATESNRLLRSMSRRTLSGREVQTCVRLLLPGELAKHAVSEGTKAVNKFFNEDGEGEEGTTKLPQSTPASPPVTPAAAPKEPPAVSMPSPLSSPGGPPSSPEPKRVVRRLALPGAESHKALRAVEVPARGLGVVVLEDLNSGEELFAIPEEKLLNIHTALKSEHFRGLAEQLLHVGLHVEAEIVEDVTRDDKAAVMERGPGISVTTAGREQGSFTDRGRQRKRSVLSGMGFAAFKFQLSSLTKVLENPLVLAWKQADKWHRSRVKEALPLPLIVVQRLEAAVLGEPGEDRLLLCAILAMVWGSLRWSDVQRIALDSVVLDGGALWAGAGEPSPAQYASCEELVLSTISYLTVAGFHSAIVGCQRKGITGPVSCVASAEFGLLWGVGGDRMCLYTEDVSTSEESSSDDETCVDSIILPNLLPPAILVGNSKRMRMLVCCVHTALWRVQNVIVGHWRADPLRPYASITSNGKLTRAFTALRRAVILVVWQWARAFLQECGLPESCVAALVSSGYDSRDTFGQAFLDTAALERFIKHFLTILKAAGEVAGDMWDIHPVAGKLRGVWSKRRPTMEPVSVKPSSQALAGSQPQKIQAADRCRLKKELESMYSSAVITPATMPALSLLQTIHLQVEPKNWEWLPWKRLLSEDALLEMKGRRSQASGNELQLVQALECAAGVYREEWDLDLGPSAMRVQHLLETRSHAYVMCGAGHLGHWNVYVKKFMGYYCKRASDGFRPPSVQETEAADRVAMEEAFGLCFGGHDLNDALNHVSMDRDLLRHLLVEKPKVSSRPPLKRPAPFPGGKTRPDKPDKDKRPRNGECWGWREGASPSPEPADGGGVGSDADWGSPREETDVLSALRVEWLRLIHDWHLVPRLLKAVAERSKDAWLSEEEIHILREVLVSFLRSRGLKCSAAGQPLALELWEGFFSLCGDVDQQLPSLLREGVPMGILRTIPPSGVWREAEVPDRPNLELHTFEDVKAGFAVWLDGGFAEAKRRQGERWIAFLMDISKAHKRVKVAPKERGFSLFAVMGPGGRRMQTDLAVKADAVLSDVRKGWKLLECSGHEARLAVWQDLLRWKNGLAWLKFGDWTCDSVKPCAEEKQVAGFFLQLIEARVPVQLVELEQKAIVAAADAFADAREAGLGGWWLPAGSPLEVGQIRWFSFKVVAPLSYNDTACIGNQSVLSLKGNIYFLLGCKSRKMPSAAILIQLMLLSHRIGCTLAPFHVKRDGNQWADELTHPDYQGFAPDLRLRVNRLLRGLSPSFVSAGIRFLLAYGTPPPKAVTMLFAIAERRRCQSSPTAESPWRAVLERAPQLDEDLLPITWPIEALEALGEQISNLVEETQLTLWALSREVSTALAAASKAANCLGGGVSFDDLLWARCLFDSRAVSLEIKAAGPHIAGVQFPSRVVCLAPEVDLLNHSSSGACAPPYFDNQRRALVVELAAPVRRGSEVCLSYGPLQSWELLFYYGFCPEANPHDRFIINVDLPDDEGIAEKEVVLQLQGIPTELALRPGPVQVAESWASLGTLPPQLLRCFRVLLGEIHCLDVDAAPGDGAMLELDLQCLEAIEDLLVSLLEPLLTAVPGGGEPPFWWPLYGHRIQAFRSAQRRLLEANLEDLRALRARLANHDEPAAFNSEFQGDLRTLRRVARSLPGPTLKMPEPPEPEQDD</sequence>
<feature type="compositionally biased region" description="Basic and acidic residues" evidence="9">
    <location>
        <begin position="1139"/>
        <end position="1152"/>
    </location>
</feature>
<dbReference type="SUPFAM" id="SSF82199">
    <property type="entry name" value="SET domain"/>
    <property type="match status" value="2"/>
</dbReference>
<dbReference type="CDD" id="cd22910">
    <property type="entry name" value="HFD_H2B"/>
    <property type="match status" value="1"/>
</dbReference>
<dbReference type="GO" id="GO:0003677">
    <property type="term" value="F:DNA binding"/>
    <property type="evidence" value="ECO:0007669"/>
    <property type="project" value="UniProtKB-KW"/>
</dbReference>
<dbReference type="EMBL" id="LSRX01000221">
    <property type="protein sequence ID" value="OLQ04003.1"/>
    <property type="molecule type" value="Genomic_DNA"/>
</dbReference>
<comment type="subcellular location">
    <subcellularLocation>
        <location evidence="2">Chromosome</location>
    </subcellularLocation>
    <subcellularLocation>
        <location evidence="1 8">Nucleus</location>
    </subcellularLocation>
</comment>